<evidence type="ECO:0000256" key="5">
    <source>
        <dbReference type="ARBA" id="ARBA00022676"/>
    </source>
</evidence>
<keyword evidence="7 8" id="KW-0320">Glycogen biosynthesis</keyword>
<dbReference type="GO" id="GO:0009011">
    <property type="term" value="F:alpha-1,4-glucan glucosyltransferase (ADP-glucose donor) activity"/>
    <property type="evidence" value="ECO:0007669"/>
    <property type="project" value="UniProtKB-UniRule"/>
</dbReference>
<keyword evidence="6 8" id="KW-0808">Transferase</keyword>
<accession>A0A1F6TEL6</accession>
<comment type="catalytic activity">
    <reaction evidence="1 8">
        <text>[(1-&gt;4)-alpha-D-glucosyl](n) + ADP-alpha-D-glucose = [(1-&gt;4)-alpha-D-glucosyl](n+1) + ADP + H(+)</text>
        <dbReference type="Rhea" id="RHEA:18189"/>
        <dbReference type="Rhea" id="RHEA-COMP:9584"/>
        <dbReference type="Rhea" id="RHEA-COMP:9587"/>
        <dbReference type="ChEBI" id="CHEBI:15378"/>
        <dbReference type="ChEBI" id="CHEBI:15444"/>
        <dbReference type="ChEBI" id="CHEBI:57498"/>
        <dbReference type="ChEBI" id="CHEBI:456216"/>
        <dbReference type="EC" id="2.4.1.21"/>
    </reaction>
</comment>
<dbReference type="SUPFAM" id="SSF53756">
    <property type="entry name" value="UDP-Glycosyltransferase/glycogen phosphorylase"/>
    <property type="match status" value="1"/>
</dbReference>
<dbReference type="NCBIfam" id="TIGR02095">
    <property type="entry name" value="glgA"/>
    <property type="match status" value="1"/>
</dbReference>
<dbReference type="PANTHER" id="PTHR45825:SF11">
    <property type="entry name" value="ALPHA AMYLASE DOMAIN-CONTAINING PROTEIN"/>
    <property type="match status" value="1"/>
</dbReference>
<dbReference type="PANTHER" id="PTHR45825">
    <property type="entry name" value="GRANULE-BOUND STARCH SYNTHASE 1, CHLOROPLASTIC/AMYLOPLASTIC"/>
    <property type="match status" value="1"/>
</dbReference>
<dbReference type="AlphaFoldDB" id="A0A1F6TEL6"/>
<keyword evidence="5 8" id="KW-0328">Glycosyltransferase</keyword>
<reference evidence="12 13" key="1">
    <citation type="journal article" date="2016" name="Nat. Commun.">
        <title>Thousands of microbial genomes shed light on interconnected biogeochemical processes in an aquifer system.</title>
        <authorList>
            <person name="Anantharaman K."/>
            <person name="Brown C.T."/>
            <person name="Hug L.A."/>
            <person name="Sharon I."/>
            <person name="Castelle C.J."/>
            <person name="Probst A.J."/>
            <person name="Thomas B.C."/>
            <person name="Singh A."/>
            <person name="Wilkins M.J."/>
            <person name="Karaoz U."/>
            <person name="Brodie E.L."/>
            <person name="Williams K.H."/>
            <person name="Hubbard S.S."/>
            <person name="Banfield J.F."/>
        </authorList>
    </citation>
    <scope>NUCLEOTIDE SEQUENCE [LARGE SCALE GENOMIC DNA]</scope>
</reference>
<evidence type="ECO:0000256" key="4">
    <source>
        <dbReference type="ARBA" id="ARBA00010281"/>
    </source>
</evidence>
<dbReference type="InterPro" id="IPR001296">
    <property type="entry name" value="Glyco_trans_1"/>
</dbReference>
<evidence type="ECO:0000256" key="6">
    <source>
        <dbReference type="ARBA" id="ARBA00022679"/>
    </source>
</evidence>
<dbReference type="GO" id="GO:0005978">
    <property type="term" value="P:glycogen biosynthetic process"/>
    <property type="evidence" value="ECO:0007669"/>
    <property type="project" value="UniProtKB-UniRule"/>
</dbReference>
<comment type="caution">
    <text evidence="12">The sequence shown here is derived from an EMBL/GenBank/DDBJ whole genome shotgun (WGS) entry which is preliminary data.</text>
</comment>
<evidence type="ECO:0000256" key="2">
    <source>
        <dbReference type="ARBA" id="ARBA00002764"/>
    </source>
</evidence>
<comment type="similarity">
    <text evidence="4 8">Belongs to the glycosyltransferase 1 family. Bacterial/plant glycogen synthase subfamily.</text>
</comment>
<evidence type="ECO:0000256" key="8">
    <source>
        <dbReference type="HAMAP-Rule" id="MF_00484"/>
    </source>
</evidence>
<feature type="region of interest" description="Disordered" evidence="9">
    <location>
        <begin position="484"/>
        <end position="505"/>
    </location>
</feature>
<evidence type="ECO:0000259" key="10">
    <source>
        <dbReference type="Pfam" id="PF00534"/>
    </source>
</evidence>
<sequence length="505" mass="54945">MRVLFVASEAHPLIKTGGLGDVCGGLPAALRARGCDARVLLPAYRDAVTHAGDLKPVARLELPRLAAPVTLLEGVLPGARVKFWLVHFPPAYDRPGNPYLNAHGHAWHDNAARFALLARAAALVALGRAGLEWRPDIVHCHDWQTGLAPALLAQESPRPATVFTIHNLSYQGLFPHETFTALDLPPRLWSHEALEFHGQLAFIKGGLVFADRLTAVSPTYAREIRTPEHGHGLEGLLRHRAKYLKGILNGIDDKIWNPARDMHLAKRYSARRLGAKAANKAALQLEFGLPDDPAVPLIGMVGRLVHQKGVDLVLDALPRLMEMPLQLAILGTGDAGYETALRAAAARYRGRLAVRIGYDEALAHRVEGGGDIFLMPSRFEPCGLNQLYSLRYGTVPIVRHVGGLADTVIDATPGNLKAGAATGFVFGAPEPRALTAAVGRALALYRDRRSWNRLARAGMRRDFSWRHSAAEYLELYAGLVRAKSPRHGRSTGKSGRAKIKTGNRG</sequence>
<gene>
    <name evidence="8" type="primary">glgA</name>
    <name evidence="12" type="ORF">A2V92_05325</name>
</gene>
<dbReference type="GO" id="GO:0005829">
    <property type="term" value="C:cytosol"/>
    <property type="evidence" value="ECO:0007669"/>
    <property type="project" value="TreeGrafter"/>
</dbReference>
<dbReference type="NCBIfam" id="NF001899">
    <property type="entry name" value="PRK00654.1-2"/>
    <property type="match status" value="1"/>
</dbReference>
<dbReference type="EC" id="2.4.1.21" evidence="8"/>
<feature type="domain" description="Glycosyl transferase family 1" evidence="10">
    <location>
        <begin position="296"/>
        <end position="456"/>
    </location>
</feature>
<dbReference type="UniPathway" id="UPA00164"/>
<evidence type="ECO:0000256" key="7">
    <source>
        <dbReference type="ARBA" id="ARBA00023056"/>
    </source>
</evidence>
<protein>
    <recommendedName>
        <fullName evidence="8">Glycogen synthase</fullName>
        <ecNumber evidence="8">2.4.1.21</ecNumber>
    </recommendedName>
    <alternativeName>
        <fullName evidence="8">Starch [bacterial glycogen] synthase</fullName>
    </alternativeName>
</protein>
<evidence type="ECO:0000256" key="9">
    <source>
        <dbReference type="SAM" id="MobiDB-lite"/>
    </source>
</evidence>
<dbReference type="InterPro" id="IPR011835">
    <property type="entry name" value="GS/SS"/>
</dbReference>
<feature type="domain" description="Starch synthase catalytic" evidence="11">
    <location>
        <begin position="2"/>
        <end position="239"/>
    </location>
</feature>
<evidence type="ECO:0000313" key="12">
    <source>
        <dbReference type="EMBL" id="OGI43554.1"/>
    </source>
</evidence>
<proteinExistence type="inferred from homology"/>
<name>A0A1F6TEL6_9PROT</name>
<comment type="pathway">
    <text evidence="3 8">Glycan biosynthesis; glycogen biosynthesis.</text>
</comment>
<feature type="binding site" evidence="8">
    <location>
        <position position="15"/>
    </location>
    <ligand>
        <name>ADP-alpha-D-glucose</name>
        <dbReference type="ChEBI" id="CHEBI:57498"/>
    </ligand>
</feature>
<evidence type="ECO:0000256" key="3">
    <source>
        <dbReference type="ARBA" id="ARBA00004964"/>
    </source>
</evidence>
<evidence type="ECO:0000313" key="13">
    <source>
        <dbReference type="Proteomes" id="UP000179344"/>
    </source>
</evidence>
<dbReference type="Gene3D" id="3.40.50.2000">
    <property type="entry name" value="Glycogen Phosphorylase B"/>
    <property type="match status" value="2"/>
</dbReference>
<dbReference type="Pfam" id="PF00534">
    <property type="entry name" value="Glycos_transf_1"/>
    <property type="match status" value="1"/>
</dbReference>
<dbReference type="InterPro" id="IPR013534">
    <property type="entry name" value="Starch_synth_cat_dom"/>
</dbReference>
<dbReference type="GO" id="GO:0004373">
    <property type="term" value="F:alpha-1,4-glucan glucosyltransferase (UDP-glucose donor) activity"/>
    <property type="evidence" value="ECO:0007669"/>
    <property type="project" value="InterPro"/>
</dbReference>
<dbReference type="EMBL" id="MFST01000110">
    <property type="protein sequence ID" value="OGI43554.1"/>
    <property type="molecule type" value="Genomic_DNA"/>
</dbReference>
<evidence type="ECO:0000256" key="1">
    <source>
        <dbReference type="ARBA" id="ARBA00001478"/>
    </source>
</evidence>
<dbReference type="HAMAP" id="MF_00484">
    <property type="entry name" value="Glycogen_synth"/>
    <property type="match status" value="1"/>
</dbReference>
<organism evidence="12 13">
    <name type="scientific">Candidatus Muproteobacteria bacterium RBG_16_65_31</name>
    <dbReference type="NCBI Taxonomy" id="1817759"/>
    <lineage>
        <taxon>Bacteria</taxon>
        <taxon>Pseudomonadati</taxon>
        <taxon>Pseudomonadota</taxon>
        <taxon>Candidatus Muproteobacteria</taxon>
    </lineage>
</organism>
<dbReference type="CDD" id="cd03791">
    <property type="entry name" value="GT5_Glycogen_synthase_DULL1-like"/>
    <property type="match status" value="1"/>
</dbReference>
<evidence type="ECO:0000259" key="11">
    <source>
        <dbReference type="Pfam" id="PF08323"/>
    </source>
</evidence>
<comment type="function">
    <text evidence="2 8">Synthesizes alpha-1,4-glucan chains using ADP-glucose.</text>
</comment>
<dbReference type="Proteomes" id="UP000179344">
    <property type="component" value="Unassembled WGS sequence"/>
</dbReference>
<dbReference type="Pfam" id="PF08323">
    <property type="entry name" value="Glyco_transf_5"/>
    <property type="match status" value="1"/>
</dbReference>